<accession>A0A4Q0UBC3</accession>
<evidence type="ECO:0000313" key="2">
    <source>
        <dbReference type="Proteomes" id="UP000711407"/>
    </source>
</evidence>
<proteinExistence type="predicted"/>
<name>A0A4Q0UBC3_9BACT</name>
<organism evidence="1 2">
    <name type="scientific">Candidatus Amulumruptor caecigallinarius</name>
    <dbReference type="NCBI Taxonomy" id="2109911"/>
    <lineage>
        <taxon>Bacteria</taxon>
        <taxon>Pseudomonadati</taxon>
        <taxon>Bacteroidota</taxon>
        <taxon>Bacteroidia</taxon>
        <taxon>Bacteroidales</taxon>
        <taxon>Muribaculaceae</taxon>
        <taxon>Candidatus Amulumruptor</taxon>
    </lineage>
</organism>
<dbReference type="AlphaFoldDB" id="A0A4Q0UBC3"/>
<protein>
    <submittedName>
        <fullName evidence="1">Uncharacterized protein</fullName>
    </submittedName>
</protein>
<comment type="caution">
    <text evidence="1">The sequence shown here is derived from an EMBL/GenBank/DDBJ whole genome shotgun (WGS) entry which is preliminary data.</text>
</comment>
<sequence length="117" mass="12896">MNKRQLKKQIQGLCGGLACDCVIATPCELQDKAADLVVRAARAQSSALAKVSVSFDKAPCDFENLHEYRKQRRKYFKQALGALSSELNNEIISIVNDINEMLTPEQKEANKAKAAGK</sequence>
<reference evidence="1" key="2">
    <citation type="submission" date="2021-09" db="EMBL/GenBank/DDBJ databases">
        <authorList>
            <person name="Gilroy R."/>
        </authorList>
    </citation>
    <scope>NUCLEOTIDE SEQUENCE</scope>
    <source>
        <strain evidence="1">4100</strain>
    </source>
</reference>
<dbReference type="PROSITE" id="PS51257">
    <property type="entry name" value="PROKAR_LIPOPROTEIN"/>
    <property type="match status" value="1"/>
</dbReference>
<reference evidence="1" key="1">
    <citation type="journal article" date="2021" name="PeerJ">
        <title>Extensive microbial diversity within the chicken gut microbiome revealed by metagenomics and culture.</title>
        <authorList>
            <person name="Gilroy R."/>
            <person name="Ravi A."/>
            <person name="Getino M."/>
            <person name="Pursley I."/>
            <person name="Horton D.L."/>
            <person name="Alikhan N.F."/>
            <person name="Baker D."/>
            <person name="Gharbi K."/>
            <person name="Hall N."/>
            <person name="Watson M."/>
            <person name="Adriaenssens E.M."/>
            <person name="Foster-Nyarko E."/>
            <person name="Jarju S."/>
            <person name="Secka A."/>
            <person name="Antonio M."/>
            <person name="Oren A."/>
            <person name="Chaudhuri R.R."/>
            <person name="La Ragione R."/>
            <person name="Hildebrand F."/>
            <person name="Pallen M.J."/>
        </authorList>
    </citation>
    <scope>NUCLEOTIDE SEQUENCE</scope>
    <source>
        <strain evidence="1">4100</strain>
    </source>
</reference>
<gene>
    <name evidence="1" type="ORF">K8V47_02425</name>
</gene>
<dbReference type="Proteomes" id="UP000711407">
    <property type="component" value="Unassembled WGS sequence"/>
</dbReference>
<dbReference type="EMBL" id="DYXT01000017">
    <property type="protein sequence ID" value="HJE38604.1"/>
    <property type="molecule type" value="Genomic_DNA"/>
</dbReference>
<evidence type="ECO:0000313" key="1">
    <source>
        <dbReference type="EMBL" id="HJE38604.1"/>
    </source>
</evidence>